<evidence type="ECO:0000256" key="1">
    <source>
        <dbReference type="ARBA" id="ARBA00023015"/>
    </source>
</evidence>
<gene>
    <name evidence="6" type="ORF">SDC9_164553</name>
</gene>
<organism evidence="6">
    <name type="scientific">bioreactor metagenome</name>
    <dbReference type="NCBI Taxonomy" id="1076179"/>
    <lineage>
        <taxon>unclassified sequences</taxon>
        <taxon>metagenomes</taxon>
        <taxon>ecological metagenomes</taxon>
    </lineage>
</organism>
<reference evidence="6" key="1">
    <citation type="submission" date="2019-08" db="EMBL/GenBank/DDBJ databases">
        <authorList>
            <person name="Kucharzyk K."/>
            <person name="Murdoch R.W."/>
            <person name="Higgins S."/>
            <person name="Loffler F."/>
        </authorList>
    </citation>
    <scope>NUCLEOTIDE SEQUENCE</scope>
</reference>
<evidence type="ECO:0000256" key="3">
    <source>
        <dbReference type="ARBA" id="ARBA00023125"/>
    </source>
</evidence>
<feature type="domain" description="RNA polymerase sigma factor 70 region 4 type 2" evidence="5">
    <location>
        <begin position="30"/>
        <end position="80"/>
    </location>
</feature>
<evidence type="ECO:0000256" key="2">
    <source>
        <dbReference type="ARBA" id="ARBA00023082"/>
    </source>
</evidence>
<keyword evidence="3" id="KW-0238">DNA-binding</keyword>
<evidence type="ECO:0000256" key="4">
    <source>
        <dbReference type="ARBA" id="ARBA00023163"/>
    </source>
</evidence>
<dbReference type="InterPro" id="IPR036388">
    <property type="entry name" value="WH-like_DNA-bd_sf"/>
</dbReference>
<dbReference type="Gene3D" id="1.10.10.10">
    <property type="entry name" value="Winged helix-like DNA-binding domain superfamily/Winged helix DNA-binding domain"/>
    <property type="match status" value="1"/>
</dbReference>
<dbReference type="AlphaFoldDB" id="A0A645FZ55"/>
<name>A0A645FZ55_9ZZZZ</name>
<proteinExistence type="predicted"/>
<keyword evidence="1" id="KW-0805">Transcription regulation</keyword>
<dbReference type="PANTHER" id="PTHR43133:SF8">
    <property type="entry name" value="RNA POLYMERASE SIGMA FACTOR HI_1459-RELATED"/>
    <property type="match status" value="1"/>
</dbReference>
<evidence type="ECO:0000259" key="5">
    <source>
        <dbReference type="Pfam" id="PF08281"/>
    </source>
</evidence>
<dbReference type="SUPFAM" id="SSF88659">
    <property type="entry name" value="Sigma3 and sigma4 domains of RNA polymerase sigma factors"/>
    <property type="match status" value="1"/>
</dbReference>
<protein>
    <recommendedName>
        <fullName evidence="5">RNA polymerase sigma factor 70 region 4 type 2 domain-containing protein</fullName>
    </recommendedName>
</protein>
<dbReference type="GO" id="GO:0003677">
    <property type="term" value="F:DNA binding"/>
    <property type="evidence" value="ECO:0007669"/>
    <property type="project" value="UniProtKB-KW"/>
</dbReference>
<accession>A0A645FZ55</accession>
<dbReference type="CDD" id="cd06171">
    <property type="entry name" value="Sigma70_r4"/>
    <property type="match status" value="1"/>
</dbReference>
<dbReference type="Pfam" id="PF08281">
    <property type="entry name" value="Sigma70_r4_2"/>
    <property type="match status" value="1"/>
</dbReference>
<dbReference type="PANTHER" id="PTHR43133">
    <property type="entry name" value="RNA POLYMERASE ECF-TYPE SIGMA FACTO"/>
    <property type="match status" value="1"/>
</dbReference>
<dbReference type="NCBIfam" id="TIGR02937">
    <property type="entry name" value="sigma70-ECF"/>
    <property type="match status" value="1"/>
</dbReference>
<dbReference type="InterPro" id="IPR039425">
    <property type="entry name" value="RNA_pol_sigma-70-like"/>
</dbReference>
<dbReference type="InterPro" id="IPR014284">
    <property type="entry name" value="RNA_pol_sigma-70_dom"/>
</dbReference>
<comment type="caution">
    <text evidence="6">The sequence shown here is derived from an EMBL/GenBank/DDBJ whole genome shotgun (WGS) entry which is preliminary data.</text>
</comment>
<dbReference type="EMBL" id="VSSQ01064272">
    <property type="protein sequence ID" value="MPN17203.1"/>
    <property type="molecule type" value="Genomic_DNA"/>
</dbReference>
<keyword evidence="4" id="KW-0804">Transcription</keyword>
<dbReference type="GO" id="GO:0016987">
    <property type="term" value="F:sigma factor activity"/>
    <property type="evidence" value="ECO:0007669"/>
    <property type="project" value="UniProtKB-KW"/>
</dbReference>
<dbReference type="GO" id="GO:0006352">
    <property type="term" value="P:DNA-templated transcription initiation"/>
    <property type="evidence" value="ECO:0007669"/>
    <property type="project" value="InterPro"/>
</dbReference>
<sequence>MDGNSAFHLDYSRERTDVLEYLVRNFDVRAMKEALKRLDSKYRRLIIMHYFEGMSQKEIAEILNQNHSTVRVNLVRALKKVRKIREQIERGGLDVNIK</sequence>
<dbReference type="InterPro" id="IPR013249">
    <property type="entry name" value="RNA_pol_sigma70_r4_t2"/>
</dbReference>
<evidence type="ECO:0000313" key="6">
    <source>
        <dbReference type="EMBL" id="MPN17203.1"/>
    </source>
</evidence>
<dbReference type="InterPro" id="IPR013324">
    <property type="entry name" value="RNA_pol_sigma_r3/r4-like"/>
</dbReference>
<keyword evidence="2" id="KW-0731">Sigma factor</keyword>